<dbReference type="STRING" id="645990.SAMN00120144_4215"/>
<evidence type="ECO:0000313" key="3">
    <source>
        <dbReference type="Proteomes" id="UP000192266"/>
    </source>
</evidence>
<sequence>MNIIKQRYYDRLASNLIFLSLAIWNGINVFSSGGYFQSPAHRQPTIIAAALAVLGTMALLAVGIRKGKFWAKLLFVIVFINGAFSMAKYLLRRDGWDVIQVTHTLLTYGLQVVAVFCCFLYMFTKDNGKPEKSSFP</sequence>
<evidence type="ECO:0000256" key="1">
    <source>
        <dbReference type="SAM" id="Phobius"/>
    </source>
</evidence>
<dbReference type="Proteomes" id="UP000192266">
    <property type="component" value="Unassembled WGS sequence"/>
</dbReference>
<gene>
    <name evidence="2" type="ORF">SAMN00120144_4215</name>
</gene>
<name>A0A1W1UF86_9BACT</name>
<organism evidence="2 3">
    <name type="scientific">Hymenobacter roseosalivarius DSM 11622</name>
    <dbReference type="NCBI Taxonomy" id="645990"/>
    <lineage>
        <taxon>Bacteria</taxon>
        <taxon>Pseudomonadati</taxon>
        <taxon>Bacteroidota</taxon>
        <taxon>Cytophagia</taxon>
        <taxon>Cytophagales</taxon>
        <taxon>Hymenobacteraceae</taxon>
        <taxon>Hymenobacter</taxon>
    </lineage>
</organism>
<feature type="transmembrane region" description="Helical" evidence="1">
    <location>
        <begin position="69"/>
        <end position="91"/>
    </location>
</feature>
<accession>A0A1W1UF86</accession>
<proteinExistence type="predicted"/>
<protein>
    <recommendedName>
        <fullName evidence="4">Transmembrane protein</fullName>
    </recommendedName>
</protein>
<dbReference type="RefSeq" id="WP_084443121.1">
    <property type="nucleotide sequence ID" value="NZ_FWWW01000011.1"/>
</dbReference>
<feature type="transmembrane region" description="Helical" evidence="1">
    <location>
        <begin position="103"/>
        <end position="123"/>
    </location>
</feature>
<keyword evidence="1" id="KW-1133">Transmembrane helix</keyword>
<dbReference type="EMBL" id="FWWW01000011">
    <property type="protein sequence ID" value="SMB79765.1"/>
    <property type="molecule type" value="Genomic_DNA"/>
</dbReference>
<feature type="transmembrane region" description="Helical" evidence="1">
    <location>
        <begin position="12"/>
        <end position="31"/>
    </location>
</feature>
<keyword evidence="1" id="KW-0472">Membrane</keyword>
<keyword evidence="3" id="KW-1185">Reference proteome</keyword>
<keyword evidence="1" id="KW-0812">Transmembrane</keyword>
<feature type="transmembrane region" description="Helical" evidence="1">
    <location>
        <begin position="43"/>
        <end position="62"/>
    </location>
</feature>
<dbReference type="AlphaFoldDB" id="A0A1W1UF86"/>
<evidence type="ECO:0000313" key="2">
    <source>
        <dbReference type="EMBL" id="SMB79765.1"/>
    </source>
</evidence>
<reference evidence="2 3" key="1">
    <citation type="submission" date="2017-04" db="EMBL/GenBank/DDBJ databases">
        <authorList>
            <person name="Afonso C.L."/>
            <person name="Miller P.J."/>
            <person name="Scott M.A."/>
            <person name="Spackman E."/>
            <person name="Goraichik I."/>
            <person name="Dimitrov K.M."/>
            <person name="Suarez D.L."/>
            <person name="Swayne D.E."/>
        </authorList>
    </citation>
    <scope>NUCLEOTIDE SEQUENCE [LARGE SCALE GENOMIC DNA]</scope>
    <source>
        <strain evidence="2 3">DSM 11622</strain>
    </source>
</reference>
<evidence type="ECO:0008006" key="4">
    <source>
        <dbReference type="Google" id="ProtNLM"/>
    </source>
</evidence>